<accession>A0A8J7K3D2</accession>
<sequence length="169" mass="18903">MEKALIDWFKPPLNRLVASTSRSKSDVSAYRLELPDALRTQFKGMTAMNGTNMKDALIHFIEWYVGKQQLPPENKLLNVGIGQKEIMQSGIHKDSPTIPELMNAYILLNYKGMGEKQLVEMANDCQVTPAQVQAVLGGQPVNDQAARIFSVKLKMPVEDFVAQYPVVKP</sequence>
<keyword evidence="2" id="KW-1185">Reference proteome</keyword>
<evidence type="ECO:0000313" key="2">
    <source>
        <dbReference type="Proteomes" id="UP000620559"/>
    </source>
</evidence>
<dbReference type="InterPro" id="IPR013321">
    <property type="entry name" value="Arc_rbn_hlx_hlx"/>
</dbReference>
<gene>
    <name evidence="1" type="ORF">IQ247_15150</name>
</gene>
<dbReference type="EMBL" id="JADEWL010000047">
    <property type="protein sequence ID" value="MBE9213987.1"/>
    <property type="molecule type" value="Genomic_DNA"/>
</dbReference>
<protein>
    <submittedName>
        <fullName evidence="1">Uncharacterized protein</fullName>
    </submittedName>
</protein>
<evidence type="ECO:0000313" key="1">
    <source>
        <dbReference type="EMBL" id="MBE9213987.1"/>
    </source>
</evidence>
<comment type="caution">
    <text evidence="1">The sequence shown here is derived from an EMBL/GenBank/DDBJ whole genome shotgun (WGS) entry which is preliminary data.</text>
</comment>
<organism evidence="1 2">
    <name type="scientific">Plectonema cf. radiosum LEGE 06105</name>
    <dbReference type="NCBI Taxonomy" id="945769"/>
    <lineage>
        <taxon>Bacteria</taxon>
        <taxon>Bacillati</taxon>
        <taxon>Cyanobacteriota</taxon>
        <taxon>Cyanophyceae</taxon>
        <taxon>Oscillatoriophycideae</taxon>
        <taxon>Oscillatoriales</taxon>
        <taxon>Microcoleaceae</taxon>
        <taxon>Plectonema</taxon>
    </lineage>
</organism>
<name>A0A8J7K3D2_9CYAN</name>
<dbReference type="Gene3D" id="1.10.1220.10">
    <property type="entry name" value="Met repressor-like"/>
    <property type="match status" value="1"/>
</dbReference>
<dbReference type="InterPro" id="IPR010985">
    <property type="entry name" value="Ribbon_hlx_hlx"/>
</dbReference>
<dbReference type="AlphaFoldDB" id="A0A8J7K3D2"/>
<dbReference type="RefSeq" id="WP_193921358.1">
    <property type="nucleotide sequence ID" value="NZ_JADEWL010000047.1"/>
</dbReference>
<reference evidence="1" key="1">
    <citation type="submission" date="2020-10" db="EMBL/GenBank/DDBJ databases">
        <authorList>
            <person name="Castelo-Branco R."/>
            <person name="Eusebio N."/>
            <person name="Adriana R."/>
            <person name="Vieira A."/>
            <person name="Brugerolle De Fraissinette N."/>
            <person name="Rezende De Castro R."/>
            <person name="Schneider M.P."/>
            <person name="Vasconcelos V."/>
            <person name="Leao P.N."/>
        </authorList>
    </citation>
    <scope>NUCLEOTIDE SEQUENCE</scope>
    <source>
        <strain evidence="1">LEGE 06105</strain>
    </source>
</reference>
<dbReference type="SUPFAM" id="SSF47598">
    <property type="entry name" value="Ribbon-helix-helix"/>
    <property type="match status" value="1"/>
</dbReference>
<proteinExistence type="predicted"/>
<dbReference type="GO" id="GO:0006355">
    <property type="term" value="P:regulation of DNA-templated transcription"/>
    <property type="evidence" value="ECO:0007669"/>
    <property type="project" value="InterPro"/>
</dbReference>
<dbReference type="Proteomes" id="UP000620559">
    <property type="component" value="Unassembled WGS sequence"/>
</dbReference>